<evidence type="ECO:0000313" key="3">
    <source>
        <dbReference type="EMBL" id="KKN70652.1"/>
    </source>
</evidence>
<dbReference type="InterPro" id="IPR036249">
    <property type="entry name" value="Thioredoxin-like_sf"/>
</dbReference>
<evidence type="ECO:0000259" key="2">
    <source>
        <dbReference type="Pfam" id="PF13098"/>
    </source>
</evidence>
<dbReference type="EMBL" id="LAZR01000400">
    <property type="protein sequence ID" value="KKN70652.1"/>
    <property type="molecule type" value="Genomic_DNA"/>
</dbReference>
<reference evidence="3" key="1">
    <citation type="journal article" date="2015" name="Nature">
        <title>Complex archaea that bridge the gap between prokaryotes and eukaryotes.</title>
        <authorList>
            <person name="Spang A."/>
            <person name="Saw J.H."/>
            <person name="Jorgensen S.L."/>
            <person name="Zaremba-Niedzwiedzka K."/>
            <person name="Martijn J."/>
            <person name="Lind A.E."/>
            <person name="van Eijk R."/>
            <person name="Schleper C."/>
            <person name="Guy L."/>
            <person name="Ettema T.J."/>
        </authorList>
    </citation>
    <scope>NUCLEOTIDE SEQUENCE</scope>
</reference>
<feature type="domain" description="Thioredoxin-like fold" evidence="2">
    <location>
        <begin position="74"/>
        <end position="159"/>
    </location>
</feature>
<organism evidence="3">
    <name type="scientific">marine sediment metagenome</name>
    <dbReference type="NCBI Taxonomy" id="412755"/>
    <lineage>
        <taxon>unclassified sequences</taxon>
        <taxon>metagenomes</taxon>
        <taxon>ecological metagenomes</taxon>
    </lineage>
</organism>
<name>A0A0F9T6S9_9ZZZZ</name>
<feature type="transmembrane region" description="Helical" evidence="1">
    <location>
        <begin position="323"/>
        <end position="345"/>
    </location>
</feature>
<evidence type="ECO:0000256" key="1">
    <source>
        <dbReference type="SAM" id="Phobius"/>
    </source>
</evidence>
<dbReference type="InterPro" id="IPR012336">
    <property type="entry name" value="Thioredoxin-like_fold"/>
</dbReference>
<sequence length="421" mass="46678">MHQDLKEDEAMKRIVFVVAVMLLIGCHSHDCYSQGVDFDDVKSYGNGVEVLGVAGIENYPDVGAVLQSVPLDDSGKWHLALFTQSGCSACERLKRDLQEDPSLKAISDWCHFNVYSTSSRSQRFRFQRFKISGYPTLVLYPPQGSNVFPFQTVDRMTGYDGDANGLVKRLLAKIRAFVKRFFRGPPDDRYRPTPPPYRPDLSPYIPDLSPLIPDVPDLAPDDAPDAGEYAEYPEVILIIDPEGLGEKLKAKAAEKMIERLREKYDLQLKIRTVKWEDSIEQYPFVRRSDTPAIVVTRDKRLVGFLSIGVMSAMRGEHSTTGGLVATGTAASGWIVLAVAGGVLLLRGMARRRKQAGNGEESALHRFRPSVFLGRAVERVRESRAQAAASEMGAKRSAEDLSAEIKTEAAAVDQLKKSLDGK</sequence>
<gene>
    <name evidence="3" type="ORF">LCGC14_0429250</name>
</gene>
<protein>
    <recommendedName>
        <fullName evidence="2">Thioredoxin-like fold domain-containing protein</fullName>
    </recommendedName>
</protein>
<dbReference type="SUPFAM" id="SSF52833">
    <property type="entry name" value="Thioredoxin-like"/>
    <property type="match status" value="1"/>
</dbReference>
<keyword evidence="1" id="KW-1133">Transmembrane helix</keyword>
<comment type="caution">
    <text evidence="3">The sequence shown here is derived from an EMBL/GenBank/DDBJ whole genome shotgun (WGS) entry which is preliminary data.</text>
</comment>
<dbReference type="Pfam" id="PF13098">
    <property type="entry name" value="Thioredoxin_2"/>
    <property type="match status" value="1"/>
</dbReference>
<dbReference type="AlphaFoldDB" id="A0A0F9T6S9"/>
<keyword evidence="1" id="KW-0472">Membrane</keyword>
<proteinExistence type="predicted"/>
<dbReference type="Gene3D" id="3.40.30.10">
    <property type="entry name" value="Glutaredoxin"/>
    <property type="match status" value="1"/>
</dbReference>
<accession>A0A0F9T6S9</accession>
<keyword evidence="1" id="KW-0812">Transmembrane</keyword>
<dbReference type="PROSITE" id="PS51257">
    <property type="entry name" value="PROKAR_LIPOPROTEIN"/>
    <property type="match status" value="1"/>
</dbReference>